<name>G6AJ10_9BACT</name>
<proteinExistence type="predicted"/>
<dbReference type="InterPro" id="IPR016879">
    <property type="entry name" value="UCP028299"/>
</dbReference>
<evidence type="ECO:0000313" key="2">
    <source>
        <dbReference type="Proteomes" id="UP000004597"/>
    </source>
</evidence>
<evidence type="ECO:0000313" key="1">
    <source>
        <dbReference type="EMBL" id="EHG15214.1"/>
    </source>
</evidence>
<dbReference type="RefSeq" id="WP_008823991.1">
    <property type="nucleotide sequence ID" value="NZ_JH376766.1"/>
</dbReference>
<accession>G6AJ10</accession>
<sequence>MNRSVRLINYTRLLIITLLLTTTKSWAQDTLRSGKVITNAQMIGIGAVNILDTYISPEIYRGSELRYVSHSTRENGSKLSRELIHHAQLTFAKNRVRNNQEIGGYYNFQYNWIYELGKWNLGKGELNLKAGGGVDVLTGFLYNTRNSNNPAQGYARLNIAPDIIAAYSFRLWRRSIQVRYELQTPLLGVMFSPNYEQSYYEIFSRGNYDHNIVFTTPFSAPSLRQMATIDFTLHHTTLRMGFLGDYQQTKVNGLRQHVWSNLFLLGIVRKFSINKILP</sequence>
<dbReference type="PATRIC" id="fig|857291.3.peg.2084"/>
<dbReference type="EMBL" id="AFXP01000024">
    <property type="protein sequence ID" value="EHG15214.1"/>
    <property type="molecule type" value="Genomic_DNA"/>
</dbReference>
<keyword evidence="2" id="KW-1185">Reference proteome</keyword>
<gene>
    <name evidence="1" type="ORF">HMPREF9138_02087</name>
</gene>
<evidence type="ECO:0008006" key="3">
    <source>
        <dbReference type="Google" id="ProtNLM"/>
    </source>
</evidence>
<reference evidence="1 2" key="1">
    <citation type="submission" date="2011-10" db="EMBL/GenBank/DDBJ databases">
        <title>The Genome Sequence of Prevotella histicola F0411.</title>
        <authorList>
            <consortium name="The Broad Institute Genome Sequencing Platform"/>
            <person name="Earl A."/>
            <person name="Ward D."/>
            <person name="Feldgarden M."/>
            <person name="Gevers D."/>
            <person name="Izard J."/>
            <person name="Ganesan A."/>
            <person name="Blanton J.M."/>
            <person name="Baranova O.V."/>
            <person name="Tanner A.C."/>
            <person name="Mathney J.M.J."/>
            <person name="Dewhirst F.E."/>
            <person name="Young S.K."/>
            <person name="Zeng Q."/>
            <person name="Gargeya S."/>
            <person name="Fitzgerald M."/>
            <person name="Haas B."/>
            <person name="Abouelleil A."/>
            <person name="Alvarado L."/>
            <person name="Arachchi H.M."/>
            <person name="Berlin A."/>
            <person name="Brown A."/>
            <person name="Chapman S.B."/>
            <person name="Chen Z."/>
            <person name="Dunbar C."/>
            <person name="Freedman E."/>
            <person name="Gearin G."/>
            <person name="Gellesch M."/>
            <person name="Goldberg J."/>
            <person name="Griggs A."/>
            <person name="Gujja S."/>
            <person name="Heiman D."/>
            <person name="Howarth C."/>
            <person name="Larson L."/>
            <person name="Lui A."/>
            <person name="MacDonald P.J.P."/>
            <person name="Montmayeur A."/>
            <person name="Murphy C."/>
            <person name="Neiman D."/>
            <person name="Pearson M."/>
            <person name="Priest M."/>
            <person name="Roberts A."/>
            <person name="Saif S."/>
            <person name="Shea T."/>
            <person name="Shenoy N."/>
            <person name="Sisk P."/>
            <person name="Stolte C."/>
            <person name="Sykes S."/>
            <person name="Wortman J."/>
            <person name="Nusbaum C."/>
            <person name="Birren B."/>
        </authorList>
    </citation>
    <scope>NUCLEOTIDE SEQUENCE [LARGE SCALE GENOMIC DNA]</scope>
    <source>
        <strain evidence="1 2">F0411</strain>
    </source>
</reference>
<dbReference type="Proteomes" id="UP000004597">
    <property type="component" value="Unassembled WGS sequence"/>
</dbReference>
<protein>
    <recommendedName>
        <fullName evidence="3">DUF3316 domain-containing protein</fullName>
    </recommendedName>
</protein>
<comment type="caution">
    <text evidence="1">The sequence shown here is derived from an EMBL/GenBank/DDBJ whole genome shotgun (WGS) entry which is preliminary data.</text>
</comment>
<organism evidence="1 2">
    <name type="scientific">Prevotella histicola F0411</name>
    <dbReference type="NCBI Taxonomy" id="857291"/>
    <lineage>
        <taxon>Bacteria</taxon>
        <taxon>Pseudomonadati</taxon>
        <taxon>Bacteroidota</taxon>
        <taxon>Bacteroidia</taxon>
        <taxon>Bacteroidales</taxon>
        <taxon>Prevotellaceae</taxon>
        <taxon>Prevotella</taxon>
    </lineage>
</organism>
<dbReference type="GeneID" id="66730420"/>
<dbReference type="AlphaFoldDB" id="G6AJ10"/>
<dbReference type="HOGENOM" id="CLU_079009_0_0_10"/>
<dbReference type="Pfam" id="PF11777">
    <property type="entry name" value="DUF3316"/>
    <property type="match status" value="1"/>
</dbReference>
<dbReference type="STRING" id="857291.HMPREF9138_02087"/>